<sequence>MFTTGQLIFAAFFVVAFVIAMYIAYGRDKSLHQKMYRGSYKVLIGFFLFIALLFVIKIYLKH</sequence>
<reference evidence="3" key="1">
    <citation type="journal article" date="2019" name="Int. J. Syst. Evol. Microbiol.">
        <title>The Global Catalogue of Microorganisms (GCM) 10K type strain sequencing project: providing services to taxonomists for standard genome sequencing and annotation.</title>
        <authorList>
            <consortium name="The Broad Institute Genomics Platform"/>
            <consortium name="The Broad Institute Genome Sequencing Center for Infectious Disease"/>
            <person name="Wu L."/>
            <person name="Ma J."/>
        </authorList>
    </citation>
    <scope>NUCLEOTIDE SEQUENCE [LARGE SCALE GENOMIC DNA]</scope>
    <source>
        <strain evidence="3">JCM 17064</strain>
    </source>
</reference>
<feature type="transmembrane region" description="Helical" evidence="1">
    <location>
        <begin position="38"/>
        <end position="60"/>
    </location>
</feature>
<proteinExistence type="predicted"/>
<organism evidence="2 3">
    <name type="scientific">Flavobacterium cheonhonense</name>
    <dbReference type="NCBI Taxonomy" id="706185"/>
    <lineage>
        <taxon>Bacteria</taxon>
        <taxon>Pseudomonadati</taxon>
        <taxon>Bacteroidota</taxon>
        <taxon>Flavobacteriia</taxon>
        <taxon>Flavobacteriales</taxon>
        <taxon>Flavobacteriaceae</taxon>
        <taxon>Flavobacterium</taxon>
    </lineage>
</organism>
<evidence type="ECO:0000313" key="3">
    <source>
        <dbReference type="Proteomes" id="UP001500968"/>
    </source>
</evidence>
<evidence type="ECO:0000256" key="1">
    <source>
        <dbReference type="SAM" id="Phobius"/>
    </source>
</evidence>
<protein>
    <recommendedName>
        <fullName evidence="4">DUF3976 domain-containing protein</fullName>
    </recommendedName>
</protein>
<gene>
    <name evidence="2" type="ORF">GCM10022386_00540</name>
</gene>
<dbReference type="Proteomes" id="UP001500968">
    <property type="component" value="Unassembled WGS sequence"/>
</dbReference>
<dbReference type="EMBL" id="BAABCR010000001">
    <property type="protein sequence ID" value="GAA4021516.1"/>
    <property type="molecule type" value="Genomic_DNA"/>
</dbReference>
<evidence type="ECO:0000313" key="2">
    <source>
        <dbReference type="EMBL" id="GAA4021516.1"/>
    </source>
</evidence>
<accession>A0ABP7T672</accession>
<feature type="transmembrane region" description="Helical" evidence="1">
    <location>
        <begin position="6"/>
        <end position="26"/>
    </location>
</feature>
<keyword evidence="1" id="KW-0472">Membrane</keyword>
<comment type="caution">
    <text evidence="2">The sequence shown here is derived from an EMBL/GenBank/DDBJ whole genome shotgun (WGS) entry which is preliminary data.</text>
</comment>
<evidence type="ECO:0008006" key="4">
    <source>
        <dbReference type="Google" id="ProtNLM"/>
    </source>
</evidence>
<keyword evidence="1" id="KW-0812">Transmembrane</keyword>
<keyword evidence="3" id="KW-1185">Reference proteome</keyword>
<name>A0ABP7T672_9FLAO</name>
<keyword evidence="1" id="KW-1133">Transmembrane helix</keyword>
<dbReference type="RefSeq" id="WP_290874183.1">
    <property type="nucleotide sequence ID" value="NZ_BAABCR010000001.1"/>
</dbReference>